<accession>D5ZQ64</accession>
<feature type="compositionally biased region" description="Basic residues" evidence="1">
    <location>
        <begin position="1"/>
        <end position="11"/>
    </location>
</feature>
<dbReference type="Pfam" id="PF09992">
    <property type="entry name" value="NAGPA"/>
    <property type="match status" value="1"/>
</dbReference>
<evidence type="ECO:0000313" key="3">
    <source>
        <dbReference type="EMBL" id="EFE72306.2"/>
    </source>
</evidence>
<feature type="region of interest" description="Disordered" evidence="1">
    <location>
        <begin position="1"/>
        <end position="135"/>
    </location>
</feature>
<name>D5ZQ64_STRV1</name>
<feature type="domain" description="Phosphodiester glycosidase" evidence="2">
    <location>
        <begin position="438"/>
        <end position="515"/>
    </location>
</feature>
<protein>
    <submittedName>
        <fullName evidence="3">Predicted protein</fullName>
    </submittedName>
</protein>
<evidence type="ECO:0000256" key="1">
    <source>
        <dbReference type="SAM" id="MobiDB-lite"/>
    </source>
</evidence>
<organism evidence="3 4">
    <name type="scientific">Streptomyces viridosporus (strain ATCC 14672 / DSM 40746 / JCM 4963 / KCTC 9882 / NRRL B-12104 / FH 1290)</name>
    <name type="common">Streptomyces ghanaensis</name>
    <dbReference type="NCBI Taxonomy" id="566461"/>
    <lineage>
        <taxon>Bacteria</taxon>
        <taxon>Bacillati</taxon>
        <taxon>Actinomycetota</taxon>
        <taxon>Actinomycetes</taxon>
        <taxon>Kitasatosporales</taxon>
        <taxon>Streptomycetaceae</taxon>
        <taxon>Streptomyces</taxon>
    </lineage>
</organism>
<reference evidence="4" key="1">
    <citation type="submission" date="2008-12" db="EMBL/GenBank/DDBJ databases">
        <title>Annotation of Streptomyces ghanaensis ATCC 14672.</title>
        <authorList>
            <consortium name="The Broad Institute Genome Sequencing Platform"/>
            <consortium name="Broad Institute Microbial Sequencing Center"/>
            <person name="Fischbach M."/>
            <person name="Ward D."/>
            <person name="Young S."/>
            <person name="Kodira C.D."/>
            <person name="Zeng Q."/>
            <person name="Koehrsen M."/>
            <person name="Godfrey P."/>
            <person name="Alvarado L."/>
            <person name="Berlin A.M."/>
            <person name="Borenstein D."/>
            <person name="Chen Z."/>
            <person name="Engels R."/>
            <person name="Freedman E."/>
            <person name="Gellesch M."/>
            <person name="Goldberg J."/>
            <person name="Griggs A."/>
            <person name="Gujja S."/>
            <person name="Heiman D.I."/>
            <person name="Hepburn T.A."/>
            <person name="Howarth C."/>
            <person name="Jen D."/>
            <person name="Larson L."/>
            <person name="Lewis B."/>
            <person name="Mehta T."/>
            <person name="Park D."/>
            <person name="Pearson M."/>
            <person name="Roberts A."/>
            <person name="Saif S."/>
            <person name="Shea T.D."/>
            <person name="Shenoy N."/>
            <person name="Sisk P."/>
            <person name="Stolte C."/>
            <person name="Sykes S.N."/>
            <person name="Walk T."/>
            <person name="White J."/>
            <person name="Yandava C."/>
            <person name="Straight P."/>
            <person name="Clardy J."/>
            <person name="Hung D."/>
            <person name="Kolter R."/>
            <person name="Mekalanos J."/>
            <person name="Walker S."/>
            <person name="Walsh C.T."/>
            <person name="Wieland B.L.C."/>
            <person name="Ilzarbe M."/>
            <person name="Galagan J."/>
            <person name="Nusbaum C."/>
            <person name="Birren B."/>
        </authorList>
    </citation>
    <scope>NUCLEOTIDE SEQUENCE [LARGE SCALE GENOMIC DNA]</scope>
    <source>
        <strain evidence="4">ATCC 14672 / DSM 40746 / JCM 4963 / KCTC 9882 / NRRL B-12104 / FH 1290</strain>
    </source>
</reference>
<dbReference type="EMBL" id="DS999641">
    <property type="protein sequence ID" value="EFE72306.2"/>
    <property type="molecule type" value="Genomic_DNA"/>
</dbReference>
<dbReference type="Proteomes" id="UP000003824">
    <property type="component" value="Unassembled WGS sequence"/>
</dbReference>
<sequence>MDRPVRPRQRPSRLAALRPRLLRRTPADPPPQPPARTSRSGHGAAHGLPGQADPHAVRRSADRHRGRRRRPLPPRQRRRPLLTRTADRARRPLPRADAHPARPRAAHPPGPRPRRPAGDGSRMTMPTARARSHEDREAIRVLRAHGYDVPDVQALVRDQRAFAVRVTDRDLALAPGVRLRSRCADLGAGSFTNVHTLTLDLDAVQAEVHSRPDTFHLPDLVSGSILTAVSGSFAFISDDPAYQPAEPCLDFCCRSGTVISAPTAEKPALLVRDGRPVIMPLPASGTLTLGGRPYRWIGSKEPGPSPDPSAPLVVYGAANCEIRHRDHPRTGFLRHVDRPSNVTPLSASAVDYVVTGSPERGLRVSQIRPGGGSDLFSGSFILRADRPVADVTLGAPVEITEITGHEVGTLQSGISLGPSVADAADGLTAAYDASLGKSPFRSTRHARTLIALHDGRLALQILDGAPNTDTFRGATPQETAELCAADGLDPRHVYHLDGGASSKIAYRHAGRPRVVGSMHYLRWPTAATEPFHWQGLQGRALHSAIILKPRS</sequence>
<dbReference type="eggNOG" id="ENOG50321TT">
    <property type="taxonomic scope" value="Bacteria"/>
</dbReference>
<feature type="compositionally biased region" description="Basic residues" evidence="1">
    <location>
        <begin position="61"/>
        <end position="81"/>
    </location>
</feature>
<proteinExistence type="predicted"/>
<evidence type="ECO:0000259" key="2">
    <source>
        <dbReference type="Pfam" id="PF09992"/>
    </source>
</evidence>
<dbReference type="InterPro" id="IPR018711">
    <property type="entry name" value="NAGPA"/>
</dbReference>
<dbReference type="AlphaFoldDB" id="D5ZQ64"/>
<evidence type="ECO:0000313" key="4">
    <source>
        <dbReference type="Proteomes" id="UP000003824"/>
    </source>
</evidence>
<gene>
    <name evidence="3" type="ORF">SSFG_07541</name>
</gene>
<feature type="compositionally biased region" description="Basic and acidic residues" evidence="1">
    <location>
        <begin position="85"/>
        <end position="100"/>
    </location>
</feature>